<evidence type="ECO:0000259" key="3">
    <source>
        <dbReference type="Pfam" id="PF00501"/>
    </source>
</evidence>
<name>A0A9D1UKN2_9CORY</name>
<evidence type="ECO:0000256" key="1">
    <source>
        <dbReference type="ARBA" id="ARBA00006432"/>
    </source>
</evidence>
<evidence type="ECO:0000313" key="4">
    <source>
        <dbReference type="EMBL" id="HIW90898.1"/>
    </source>
</evidence>
<dbReference type="AlphaFoldDB" id="A0A9D1UKN2"/>
<keyword evidence="2" id="KW-0436">Ligase</keyword>
<dbReference type="PANTHER" id="PTHR43201:SF5">
    <property type="entry name" value="MEDIUM-CHAIN ACYL-COA LIGASE ACSF2, MITOCHONDRIAL"/>
    <property type="match status" value="1"/>
</dbReference>
<dbReference type="SUPFAM" id="SSF56801">
    <property type="entry name" value="Acetyl-CoA synthetase-like"/>
    <property type="match status" value="1"/>
</dbReference>
<dbReference type="EMBL" id="DXGC01000043">
    <property type="protein sequence ID" value="HIW90898.1"/>
    <property type="molecule type" value="Genomic_DNA"/>
</dbReference>
<dbReference type="PANTHER" id="PTHR43201">
    <property type="entry name" value="ACYL-COA SYNTHETASE"/>
    <property type="match status" value="1"/>
</dbReference>
<comment type="similarity">
    <text evidence="1">Belongs to the ATP-dependent AMP-binding enzyme family.</text>
</comment>
<dbReference type="InterPro" id="IPR000873">
    <property type="entry name" value="AMP-dep_synth/lig_dom"/>
</dbReference>
<dbReference type="InterPro" id="IPR045851">
    <property type="entry name" value="AMP-bd_C_sf"/>
</dbReference>
<proteinExistence type="inferred from homology"/>
<dbReference type="InterPro" id="IPR042099">
    <property type="entry name" value="ANL_N_sf"/>
</dbReference>
<feature type="domain" description="AMP-dependent synthetase/ligase" evidence="3">
    <location>
        <begin position="37"/>
        <end position="254"/>
    </location>
</feature>
<protein>
    <submittedName>
        <fullName evidence="4">AMP-binding protein</fullName>
    </submittedName>
</protein>
<dbReference type="Gene3D" id="3.30.300.30">
    <property type="match status" value="1"/>
</dbReference>
<evidence type="ECO:0000256" key="2">
    <source>
        <dbReference type="ARBA" id="ARBA00022598"/>
    </source>
</evidence>
<reference evidence="4" key="1">
    <citation type="journal article" date="2021" name="PeerJ">
        <title>Extensive microbial diversity within the chicken gut microbiome revealed by metagenomics and culture.</title>
        <authorList>
            <person name="Gilroy R."/>
            <person name="Ravi A."/>
            <person name="Getino M."/>
            <person name="Pursley I."/>
            <person name="Horton D.L."/>
            <person name="Alikhan N.F."/>
            <person name="Baker D."/>
            <person name="Gharbi K."/>
            <person name="Hall N."/>
            <person name="Watson M."/>
            <person name="Adriaenssens E.M."/>
            <person name="Foster-Nyarko E."/>
            <person name="Jarju S."/>
            <person name="Secka A."/>
            <person name="Antonio M."/>
            <person name="Oren A."/>
            <person name="Chaudhuri R.R."/>
            <person name="La Ragione R."/>
            <person name="Hildebrand F."/>
            <person name="Pallen M.J."/>
        </authorList>
    </citation>
    <scope>NUCLEOTIDE SEQUENCE</scope>
    <source>
        <strain evidence="4">CHK32-1732</strain>
    </source>
</reference>
<dbReference type="Proteomes" id="UP000824190">
    <property type="component" value="Unassembled WGS sequence"/>
</dbReference>
<dbReference type="Pfam" id="PF00501">
    <property type="entry name" value="AMP-binding"/>
    <property type="match status" value="1"/>
</dbReference>
<dbReference type="GO" id="GO:0006631">
    <property type="term" value="P:fatty acid metabolic process"/>
    <property type="evidence" value="ECO:0007669"/>
    <property type="project" value="TreeGrafter"/>
</dbReference>
<organism evidence="4 5">
    <name type="scientific">Candidatus Corynebacterium avicola</name>
    <dbReference type="NCBI Taxonomy" id="2838527"/>
    <lineage>
        <taxon>Bacteria</taxon>
        <taxon>Bacillati</taxon>
        <taxon>Actinomycetota</taxon>
        <taxon>Actinomycetes</taxon>
        <taxon>Mycobacteriales</taxon>
        <taxon>Corynebacteriaceae</taxon>
        <taxon>Corynebacterium</taxon>
    </lineage>
</organism>
<gene>
    <name evidence="4" type="ORF">H9870_04465</name>
</gene>
<evidence type="ECO:0000313" key="5">
    <source>
        <dbReference type="Proteomes" id="UP000824190"/>
    </source>
</evidence>
<sequence>MAGKRAVLPISSDEAGRRLADVMDAGEAGRPADPGTLIACTSGSTGTPKGAVLTADALTASAEATASYFHEHHDLNPGPWLLALPPHHIAGVQVILRSLHAGFEPAVLPATGRFTTESFAEATAMLRLTHPDEDLYTSLVPTQLRRMLDDADRVNRASGTADDVAAASAAMDGLVALRLYSAILVGGAACPADLVERCAAEGIRIVRTYGSSETAGGMVYDGHPIPGTSVEIEDADPDGVGRVLLGGPTVAAGYRNVDSAEAFPAPHVFRTSDLGRLDDGVLSILGRADGAITSGGLKILPEDVERALADSGFTACVTGLPDEQWGQIVVAVVEKHVGDISELVRTTLRDAGVEPHLIPRRAFGLGEDEALPVTGPGKLDRQAVKRLAETKI</sequence>
<reference evidence="4" key="2">
    <citation type="submission" date="2021-04" db="EMBL/GenBank/DDBJ databases">
        <authorList>
            <person name="Gilroy R."/>
        </authorList>
    </citation>
    <scope>NUCLEOTIDE SEQUENCE</scope>
    <source>
        <strain evidence="4">CHK32-1732</strain>
    </source>
</reference>
<dbReference type="Gene3D" id="3.40.50.12780">
    <property type="entry name" value="N-terminal domain of ligase-like"/>
    <property type="match status" value="1"/>
</dbReference>
<accession>A0A9D1UKN2</accession>
<dbReference type="GO" id="GO:0031956">
    <property type="term" value="F:medium-chain fatty acid-CoA ligase activity"/>
    <property type="evidence" value="ECO:0007669"/>
    <property type="project" value="TreeGrafter"/>
</dbReference>
<comment type="caution">
    <text evidence="4">The sequence shown here is derived from an EMBL/GenBank/DDBJ whole genome shotgun (WGS) entry which is preliminary data.</text>
</comment>